<feature type="region of interest" description="Disordered" evidence="5">
    <location>
        <begin position="382"/>
        <end position="404"/>
    </location>
</feature>
<evidence type="ECO:0000259" key="6">
    <source>
        <dbReference type="PROSITE" id="PS50901"/>
    </source>
</evidence>
<evidence type="ECO:0000256" key="1">
    <source>
        <dbReference type="ARBA" id="ARBA00004141"/>
    </source>
</evidence>
<evidence type="ECO:0000313" key="8">
    <source>
        <dbReference type="Proteomes" id="UP000219546"/>
    </source>
</evidence>
<dbReference type="PANTHER" id="PTHR22683">
    <property type="entry name" value="SPORULATION PROTEIN RELATED"/>
    <property type="match status" value="1"/>
</dbReference>
<dbReference type="InterPro" id="IPR002543">
    <property type="entry name" value="FtsK_dom"/>
</dbReference>
<dbReference type="OrthoDB" id="2511091at2"/>
<dbReference type="AlphaFoldDB" id="A0A285CKD8"/>
<dbReference type="GO" id="GO:0003677">
    <property type="term" value="F:DNA binding"/>
    <property type="evidence" value="ECO:0007669"/>
    <property type="project" value="InterPro"/>
</dbReference>
<organism evidence="7 8">
    <name type="scientific">Bacillus oleivorans</name>
    <dbReference type="NCBI Taxonomy" id="1448271"/>
    <lineage>
        <taxon>Bacteria</taxon>
        <taxon>Bacillati</taxon>
        <taxon>Bacillota</taxon>
        <taxon>Bacilli</taxon>
        <taxon>Bacillales</taxon>
        <taxon>Bacillaceae</taxon>
        <taxon>Bacillus</taxon>
    </lineage>
</organism>
<reference evidence="7 8" key="1">
    <citation type="submission" date="2017-08" db="EMBL/GenBank/DDBJ databases">
        <authorList>
            <person name="de Groot N.N."/>
        </authorList>
    </citation>
    <scope>NUCLEOTIDE SEQUENCE [LARGE SCALE GENOMIC DNA]</scope>
    <source>
        <strain evidence="7 8">JC228</strain>
    </source>
</reference>
<evidence type="ECO:0000256" key="2">
    <source>
        <dbReference type="ARBA" id="ARBA00022741"/>
    </source>
</evidence>
<evidence type="ECO:0000256" key="3">
    <source>
        <dbReference type="ARBA" id="ARBA00022840"/>
    </source>
</evidence>
<comment type="subcellular location">
    <subcellularLocation>
        <location evidence="1">Membrane</location>
        <topology evidence="1">Multi-pass membrane protein</topology>
    </subcellularLocation>
</comment>
<dbReference type="Proteomes" id="UP000219546">
    <property type="component" value="Unassembled WGS sequence"/>
</dbReference>
<dbReference type="PROSITE" id="PS50901">
    <property type="entry name" value="FTSK"/>
    <property type="match status" value="1"/>
</dbReference>
<dbReference type="EMBL" id="OAOP01000002">
    <property type="protein sequence ID" value="SNX67825.1"/>
    <property type="molecule type" value="Genomic_DNA"/>
</dbReference>
<dbReference type="InterPro" id="IPR050206">
    <property type="entry name" value="FtsK/SpoIIIE/SftA"/>
</dbReference>
<evidence type="ECO:0000256" key="4">
    <source>
        <dbReference type="PROSITE-ProRule" id="PRU00289"/>
    </source>
</evidence>
<sequence>MLEWIIPLAVGTLAIVTKSPKKSDRKKIETIMRNVNYGVRKTKGEEETYLYPTYKKKEKLFDGDTQIGTRYFYNIPLGLPASKLAKMEKEVKVFTDGLQKPVEVAYKKGMLQFSVYDEEIPELFPYSELPDKEGWVAPIGKRFDGLVWHNFDHVPHMTVAGTTRFGKTVFLKVLMTYLIEHHPDDIELYLIDLKGGLEFGPYERLKQVRRVASNAEEGALLLTEIHERMERMYKYFRTNGWTNVVDTPEQKRIFIIVDEAAQLAPEKWMTKEQKDLLGMCQYFLGEITRIGGALGFREVFCTQYPTADTLPRSVKQNSDAKVSFRLPSGYASQVAIDDYGAEELPSDIKGRALFKTHELREMQVPYISDKEMKARLKQWEVKNHDPHHAPKNEEQTGEDTFYIR</sequence>
<dbReference type="RefSeq" id="WP_097157248.1">
    <property type="nucleotide sequence ID" value="NZ_JBEPMQ010000013.1"/>
</dbReference>
<dbReference type="InterPro" id="IPR027417">
    <property type="entry name" value="P-loop_NTPase"/>
</dbReference>
<evidence type="ECO:0000256" key="5">
    <source>
        <dbReference type="SAM" id="MobiDB-lite"/>
    </source>
</evidence>
<dbReference type="GO" id="GO:0016020">
    <property type="term" value="C:membrane"/>
    <property type="evidence" value="ECO:0007669"/>
    <property type="project" value="UniProtKB-SubCell"/>
</dbReference>
<dbReference type="GO" id="GO:0005524">
    <property type="term" value="F:ATP binding"/>
    <property type="evidence" value="ECO:0007669"/>
    <property type="project" value="UniProtKB-UniRule"/>
</dbReference>
<keyword evidence="3 4" id="KW-0067">ATP-binding</keyword>
<feature type="domain" description="FtsK" evidence="6">
    <location>
        <begin position="143"/>
        <end position="333"/>
    </location>
</feature>
<dbReference type="Pfam" id="PF01580">
    <property type="entry name" value="FtsK_SpoIIIE"/>
    <property type="match status" value="1"/>
</dbReference>
<dbReference type="Gene3D" id="3.40.50.300">
    <property type="entry name" value="P-loop containing nucleotide triphosphate hydrolases"/>
    <property type="match status" value="1"/>
</dbReference>
<evidence type="ECO:0000313" key="7">
    <source>
        <dbReference type="EMBL" id="SNX67825.1"/>
    </source>
</evidence>
<name>A0A285CKD8_9BACI</name>
<proteinExistence type="predicted"/>
<keyword evidence="2 4" id="KW-0547">Nucleotide-binding</keyword>
<keyword evidence="8" id="KW-1185">Reference proteome</keyword>
<protein>
    <submittedName>
        <fullName evidence="7">S-DNA-T family DNA segregation ATPase FtsK/SpoIIIE</fullName>
    </submittedName>
</protein>
<feature type="compositionally biased region" description="Basic and acidic residues" evidence="5">
    <location>
        <begin position="382"/>
        <end position="394"/>
    </location>
</feature>
<dbReference type="PANTHER" id="PTHR22683:SF41">
    <property type="entry name" value="DNA TRANSLOCASE FTSK"/>
    <property type="match status" value="1"/>
</dbReference>
<gene>
    <name evidence="7" type="ORF">SAMN05877753_10229</name>
</gene>
<dbReference type="SUPFAM" id="SSF52540">
    <property type="entry name" value="P-loop containing nucleoside triphosphate hydrolases"/>
    <property type="match status" value="1"/>
</dbReference>
<accession>A0A285CKD8</accession>
<feature type="binding site" evidence="4">
    <location>
        <begin position="161"/>
        <end position="168"/>
    </location>
    <ligand>
        <name>ATP</name>
        <dbReference type="ChEBI" id="CHEBI:30616"/>
    </ligand>
</feature>